<comment type="caution">
    <text evidence="6">The sequence shown here is derived from an EMBL/GenBank/DDBJ whole genome shotgun (WGS) entry which is preliminary data.</text>
</comment>
<dbReference type="GO" id="GO:0006260">
    <property type="term" value="P:DNA replication"/>
    <property type="evidence" value="ECO:0007669"/>
    <property type="project" value="UniProtKB-UniRule"/>
</dbReference>
<dbReference type="EMBL" id="AZEF01000027">
    <property type="protein sequence ID" value="KRL01233.1"/>
    <property type="molecule type" value="Genomic_DNA"/>
</dbReference>
<dbReference type="PANTHER" id="PTHR34298">
    <property type="entry name" value="SEGREGATION AND CONDENSATION PROTEIN B"/>
    <property type="match status" value="1"/>
</dbReference>
<evidence type="ECO:0000313" key="7">
    <source>
        <dbReference type="Proteomes" id="UP000051621"/>
    </source>
</evidence>
<dbReference type="PIRSF" id="PIRSF019345">
    <property type="entry name" value="ScpB"/>
    <property type="match status" value="1"/>
</dbReference>
<evidence type="ECO:0000256" key="4">
    <source>
        <dbReference type="ARBA" id="ARBA00023306"/>
    </source>
</evidence>
<dbReference type="RefSeq" id="WP_057744477.1">
    <property type="nucleotide sequence ID" value="NZ_AZEF01000027.1"/>
</dbReference>
<name>A0A0R1M0U1_9LACO</name>
<evidence type="ECO:0000256" key="1">
    <source>
        <dbReference type="ARBA" id="ARBA00022490"/>
    </source>
</evidence>
<proteinExistence type="inferred from homology"/>
<comment type="subunit">
    <text evidence="5">Homodimer. Homodimerization may be required to stabilize the binding of ScpA to the Smc head domains. Component of a cohesin-like complex composed of ScpA, ScpB and the Smc homodimer, in which ScpA and ScpB bind to the head domain of Smc. The presence of the three proteins is required for the association of the complex with DNA.</text>
</comment>
<dbReference type="SUPFAM" id="SSF46785">
    <property type="entry name" value="Winged helix' DNA-binding domain"/>
    <property type="match status" value="2"/>
</dbReference>
<accession>A0A0R1M0U1</accession>
<dbReference type="InterPro" id="IPR036388">
    <property type="entry name" value="WH-like_DNA-bd_sf"/>
</dbReference>
<dbReference type="NCBIfam" id="TIGR00281">
    <property type="entry name" value="SMC-Scp complex subunit ScpB"/>
    <property type="match status" value="1"/>
</dbReference>
<sequence length="199" mass="22240">MLSNLAKIESLLFASGSTGISLQQLAECTGLMKPAVQEQLLQLQKKYVKDSECSLELLVTEERYRLATKGKYAALLKHYFEEPSTTVLSRASLETLAIIAYYQPVTRIRIEQVRGVQSNGTLHKLLAFNLINEKGRLDAPGKPIVYGTTESFLDYFGLKKLADLPELPVKDELQLENSSQNLMELFDQAIENGVEREGA</sequence>
<dbReference type="Gene3D" id="1.10.10.10">
    <property type="entry name" value="Winged helix-like DNA-binding domain superfamily/Winged helix DNA-binding domain"/>
    <property type="match status" value="2"/>
</dbReference>
<dbReference type="GO" id="GO:0051304">
    <property type="term" value="P:chromosome separation"/>
    <property type="evidence" value="ECO:0007669"/>
    <property type="project" value="InterPro"/>
</dbReference>
<dbReference type="OrthoDB" id="9806226at2"/>
<reference evidence="6 7" key="1">
    <citation type="journal article" date="2015" name="Genome Announc.">
        <title>Expanding the biotechnology potential of lactobacilli through comparative genomics of 213 strains and associated genera.</title>
        <authorList>
            <person name="Sun Z."/>
            <person name="Harris H.M."/>
            <person name="McCann A."/>
            <person name="Guo C."/>
            <person name="Argimon S."/>
            <person name="Zhang W."/>
            <person name="Yang X."/>
            <person name="Jeffery I.B."/>
            <person name="Cooney J.C."/>
            <person name="Kagawa T.F."/>
            <person name="Liu W."/>
            <person name="Song Y."/>
            <person name="Salvetti E."/>
            <person name="Wrobel A."/>
            <person name="Rasinkangas P."/>
            <person name="Parkhill J."/>
            <person name="Rea M.C."/>
            <person name="O'Sullivan O."/>
            <person name="Ritari J."/>
            <person name="Douillard F.P."/>
            <person name="Paul Ross R."/>
            <person name="Yang R."/>
            <person name="Briner A.E."/>
            <person name="Felis G.E."/>
            <person name="de Vos W.M."/>
            <person name="Barrangou R."/>
            <person name="Klaenhammer T.R."/>
            <person name="Caufield P.W."/>
            <person name="Cui Y."/>
            <person name="Zhang H."/>
            <person name="O'Toole P.W."/>
        </authorList>
    </citation>
    <scope>NUCLEOTIDE SEQUENCE [LARGE SCALE GENOMIC DNA]</scope>
    <source>
        <strain evidence="6 7">DSM 19910</strain>
    </source>
</reference>
<organism evidence="6 7">
    <name type="scientific">Liquorilactobacillus capillatus DSM 19910</name>
    <dbReference type="NCBI Taxonomy" id="1423731"/>
    <lineage>
        <taxon>Bacteria</taxon>
        <taxon>Bacillati</taxon>
        <taxon>Bacillota</taxon>
        <taxon>Bacilli</taxon>
        <taxon>Lactobacillales</taxon>
        <taxon>Lactobacillaceae</taxon>
        <taxon>Liquorilactobacillus</taxon>
    </lineage>
</organism>
<comment type="subcellular location">
    <subcellularLocation>
        <location evidence="5">Cytoplasm</location>
    </subcellularLocation>
    <text evidence="5">Associated with two foci at the outer edges of the nucleoid region in young cells, and at four foci within both cell halves in older cells.</text>
</comment>
<evidence type="ECO:0000256" key="2">
    <source>
        <dbReference type="ARBA" id="ARBA00022618"/>
    </source>
</evidence>
<dbReference type="GO" id="GO:0005737">
    <property type="term" value="C:cytoplasm"/>
    <property type="evidence" value="ECO:0007669"/>
    <property type="project" value="UniProtKB-SubCell"/>
</dbReference>
<dbReference type="PATRIC" id="fig|1423731.3.peg.1413"/>
<comment type="function">
    <text evidence="5">Participates in chromosomal partition during cell division. May act via the formation of a condensin-like complex containing Smc and ScpA that pull DNA away from mid-cell into both cell halves.</text>
</comment>
<evidence type="ECO:0000256" key="3">
    <source>
        <dbReference type="ARBA" id="ARBA00022829"/>
    </source>
</evidence>
<keyword evidence="3 5" id="KW-0159">Chromosome partition</keyword>
<dbReference type="HAMAP" id="MF_01804">
    <property type="entry name" value="ScpB"/>
    <property type="match status" value="1"/>
</dbReference>
<evidence type="ECO:0000256" key="5">
    <source>
        <dbReference type="HAMAP-Rule" id="MF_01804"/>
    </source>
</evidence>
<dbReference type="GO" id="GO:0051301">
    <property type="term" value="P:cell division"/>
    <property type="evidence" value="ECO:0007669"/>
    <property type="project" value="UniProtKB-KW"/>
</dbReference>
<dbReference type="AlphaFoldDB" id="A0A0R1M0U1"/>
<comment type="similarity">
    <text evidence="5">Belongs to the ScpB family.</text>
</comment>
<dbReference type="InterPro" id="IPR005234">
    <property type="entry name" value="ScpB_csome_segregation"/>
</dbReference>
<keyword evidence="1 5" id="KW-0963">Cytoplasm</keyword>
<keyword evidence="7" id="KW-1185">Reference proteome</keyword>
<keyword evidence="2 5" id="KW-0132">Cell division</keyword>
<dbReference type="PANTHER" id="PTHR34298:SF2">
    <property type="entry name" value="SEGREGATION AND CONDENSATION PROTEIN B"/>
    <property type="match status" value="1"/>
</dbReference>
<dbReference type="InterPro" id="IPR036390">
    <property type="entry name" value="WH_DNA-bd_sf"/>
</dbReference>
<evidence type="ECO:0000313" key="6">
    <source>
        <dbReference type="EMBL" id="KRL01233.1"/>
    </source>
</evidence>
<dbReference type="Proteomes" id="UP000051621">
    <property type="component" value="Unassembled WGS sequence"/>
</dbReference>
<dbReference type="STRING" id="1423731.FC81_GL001374"/>
<gene>
    <name evidence="5" type="primary">scpB</name>
    <name evidence="6" type="ORF">FC81_GL001374</name>
</gene>
<dbReference type="Pfam" id="PF04079">
    <property type="entry name" value="SMC_ScpB"/>
    <property type="match status" value="1"/>
</dbReference>
<keyword evidence="4 5" id="KW-0131">Cell cycle</keyword>
<protein>
    <recommendedName>
        <fullName evidence="5">Segregation and condensation protein B</fullName>
    </recommendedName>
</protein>